<feature type="compositionally biased region" description="Basic and acidic residues" evidence="2">
    <location>
        <begin position="377"/>
        <end position="394"/>
    </location>
</feature>
<feature type="compositionally biased region" description="Low complexity" evidence="2">
    <location>
        <begin position="672"/>
        <end position="706"/>
    </location>
</feature>
<dbReference type="EMBL" id="KI440845">
    <property type="protein sequence ID" value="ERS99390.1"/>
    <property type="molecule type" value="Genomic_DNA"/>
</dbReference>
<dbReference type="AlphaFoldDB" id="U7PY57"/>
<feature type="compositionally biased region" description="Basic and acidic residues" evidence="2">
    <location>
        <begin position="640"/>
        <end position="654"/>
    </location>
</feature>
<feature type="region of interest" description="Disordered" evidence="2">
    <location>
        <begin position="246"/>
        <end position="364"/>
    </location>
</feature>
<feature type="region of interest" description="Disordered" evidence="2">
    <location>
        <begin position="1"/>
        <end position="37"/>
    </location>
</feature>
<dbReference type="OrthoDB" id="3946700at2759"/>
<accession>U7PY57</accession>
<organism evidence="3 4">
    <name type="scientific">Sporothrix schenckii (strain ATCC 58251 / de Perez 2211183)</name>
    <name type="common">Rose-picker's disease fungus</name>
    <dbReference type="NCBI Taxonomy" id="1391915"/>
    <lineage>
        <taxon>Eukaryota</taxon>
        <taxon>Fungi</taxon>
        <taxon>Dikarya</taxon>
        <taxon>Ascomycota</taxon>
        <taxon>Pezizomycotina</taxon>
        <taxon>Sordariomycetes</taxon>
        <taxon>Sordariomycetidae</taxon>
        <taxon>Ophiostomatales</taxon>
        <taxon>Ophiostomataceae</taxon>
        <taxon>Sporothrix</taxon>
    </lineage>
</organism>
<proteinExistence type="predicted"/>
<feature type="region of interest" description="Disordered" evidence="2">
    <location>
        <begin position="160"/>
        <end position="181"/>
    </location>
</feature>
<reference evidence="4" key="1">
    <citation type="journal article" date="2014" name="Genome Announc.">
        <title>Genome sequence of the pathogenic fungus Sporothrix schenckii (ATCC 58251).</title>
        <authorList>
            <person name="Cuomo C.A."/>
            <person name="Rodriguez-Del Valle N."/>
            <person name="Perez-Sanchez L."/>
            <person name="Abouelleil A."/>
            <person name="Goldberg J."/>
            <person name="Young S."/>
            <person name="Zeng Q."/>
            <person name="Birren B.W."/>
        </authorList>
    </citation>
    <scope>NUCLEOTIDE SEQUENCE [LARGE SCALE GENOMIC DNA]</scope>
    <source>
        <strain evidence="4">ATCC 58251 / de Perez 2211183</strain>
    </source>
</reference>
<keyword evidence="1" id="KW-0175">Coiled coil</keyword>
<protein>
    <submittedName>
        <fullName evidence="3">Uncharacterized protein</fullName>
    </submittedName>
</protein>
<feature type="compositionally biased region" description="Low complexity" evidence="2">
    <location>
        <begin position="477"/>
        <end position="501"/>
    </location>
</feature>
<feature type="compositionally biased region" description="Polar residues" evidence="2">
    <location>
        <begin position="248"/>
        <end position="265"/>
    </location>
</feature>
<feature type="coiled-coil region" evidence="1">
    <location>
        <begin position="64"/>
        <end position="91"/>
    </location>
</feature>
<evidence type="ECO:0000256" key="1">
    <source>
        <dbReference type="SAM" id="Coils"/>
    </source>
</evidence>
<evidence type="ECO:0000313" key="4">
    <source>
        <dbReference type="Proteomes" id="UP000018087"/>
    </source>
</evidence>
<feature type="compositionally biased region" description="Basic and acidic residues" evidence="2">
    <location>
        <begin position="314"/>
        <end position="332"/>
    </location>
</feature>
<keyword evidence="4" id="KW-1185">Reference proteome</keyword>
<feature type="compositionally biased region" description="Acidic residues" evidence="2">
    <location>
        <begin position="601"/>
        <end position="614"/>
    </location>
</feature>
<feature type="region of interest" description="Disordered" evidence="2">
    <location>
        <begin position="475"/>
        <end position="519"/>
    </location>
</feature>
<feature type="region of interest" description="Disordered" evidence="2">
    <location>
        <begin position="589"/>
        <end position="712"/>
    </location>
</feature>
<name>U7PY57_SPOS1</name>
<dbReference type="Proteomes" id="UP000018087">
    <property type="component" value="Unassembled WGS sequence"/>
</dbReference>
<dbReference type="eggNOG" id="ENOG502SQAM">
    <property type="taxonomic scope" value="Eukaryota"/>
</dbReference>
<dbReference type="HOGENOM" id="CLU_371377_0_0_1"/>
<feature type="region of interest" description="Disordered" evidence="2">
    <location>
        <begin position="377"/>
        <end position="430"/>
    </location>
</feature>
<gene>
    <name evidence="3" type="ORF">HMPREF1624_04590</name>
</gene>
<evidence type="ECO:0000313" key="3">
    <source>
        <dbReference type="EMBL" id="ERS99390.1"/>
    </source>
</evidence>
<evidence type="ECO:0000256" key="2">
    <source>
        <dbReference type="SAM" id="MobiDB-lite"/>
    </source>
</evidence>
<sequence length="751" mass="81445">MGLPLYVPPVESDLHNKHAAGRSSPTHGPNRIRRTRRSIESLVQSRRRAILTAVANLPRLESLTDSQRANIRQRQRELDEMQERMERRHEMHLGALPESQRERLNRTREPLVNAYGLSAPPPPRGEHLLQQYLTRDSEQARAAASHAREQARVRINGHIADRNSSGSTRRAAISGDSGLREEHRRWYEHVVSRASETPSALLEEGPGSLMTAAIASGLDDSDDAYTGELMAALGSRLARSSAFVQGLDPTSTSQPDGALQQQQPRESVDSAGPDFEARPTNVRARHRLVRSSSLRRVTNASAPARRPTVGWSDSNDRATSRSRESRESRESSQSRIFGDTSQIPNGGGSTPGSNGRATPDAAASRRHAWRVGYLDLNGDRHLPLPETSSRREAPPRSGDYDLTDEDGNPLEDGYGVPVDPVDGLGDRRRSLSPEVNSWETILTTLTADPQLPSVGLSFASSTSALAAATAQDQSTWASSSQPTVTQTPVVPALPAVPSPVTRDQDDNDNGTNGSTPAPVLVEMSRTPSWLAEDHPVLTDSVPSGTTSAGTSQRIRSPFTVVSADAETADESPVLFNGLETDADDAACEDSEMDDGVHRDGDEEGLYDEEEEREAEEARAYLLGLSDERPGRRPGQGGADPMERMLHFASRDRPMRTGFGGARPDNHNANDITTGNTSANISNTNTSTNNGSGSGSNTNDSNNNNNTDETLDTLGIGGMQHIVRSLARREDIPDEWWAEAGLSRTLPREASN</sequence>